<evidence type="ECO:0000256" key="4">
    <source>
        <dbReference type="ARBA" id="ARBA00022473"/>
    </source>
</evidence>
<dbReference type="Proteomes" id="UP001652624">
    <property type="component" value="Chromosome 16"/>
</dbReference>
<organism evidence="11 12">
    <name type="scientific">Erinaceus europaeus</name>
    <name type="common">Western European hedgehog</name>
    <dbReference type="NCBI Taxonomy" id="9365"/>
    <lineage>
        <taxon>Eukaryota</taxon>
        <taxon>Metazoa</taxon>
        <taxon>Chordata</taxon>
        <taxon>Craniata</taxon>
        <taxon>Vertebrata</taxon>
        <taxon>Euteleostomi</taxon>
        <taxon>Mammalia</taxon>
        <taxon>Eutheria</taxon>
        <taxon>Laurasiatheria</taxon>
        <taxon>Eulipotyphla</taxon>
        <taxon>Erinaceidae</taxon>
        <taxon>Erinaceinae</taxon>
        <taxon>Erinaceus</taxon>
    </lineage>
</organism>
<dbReference type="InterPro" id="IPR026743">
    <property type="entry name" value="Equatorial_segment"/>
</dbReference>
<evidence type="ECO:0000256" key="5">
    <source>
        <dbReference type="ARBA" id="ARBA00022729"/>
    </source>
</evidence>
<accession>A0ABM3W4R8</accession>
<dbReference type="RefSeq" id="XP_060031583.1">
    <property type="nucleotide sequence ID" value="XM_060175600.1"/>
</dbReference>
<dbReference type="PANTHER" id="PTHR31667">
    <property type="entry name" value="SPERM EQUATORIAL SEGMENT PROTEIN 1"/>
    <property type="match status" value="1"/>
</dbReference>
<evidence type="ECO:0000256" key="8">
    <source>
        <dbReference type="ARBA" id="ARBA00025763"/>
    </source>
</evidence>
<protein>
    <recommendedName>
        <fullName evidence="3">Sperm equatorial segment protein 1</fullName>
    </recommendedName>
</protein>
<evidence type="ECO:0000256" key="3">
    <source>
        <dbReference type="ARBA" id="ARBA00020783"/>
    </source>
</evidence>
<feature type="compositionally biased region" description="Acidic residues" evidence="9">
    <location>
        <begin position="266"/>
        <end position="282"/>
    </location>
</feature>
<feature type="region of interest" description="Disordered" evidence="9">
    <location>
        <begin position="52"/>
        <end position="99"/>
    </location>
</feature>
<evidence type="ECO:0000313" key="11">
    <source>
        <dbReference type="Proteomes" id="UP001652624"/>
    </source>
</evidence>
<dbReference type="PANTHER" id="PTHR31667:SF2">
    <property type="entry name" value="SPERM EQUATORIAL SEGMENT PROTEIN 1"/>
    <property type="match status" value="1"/>
</dbReference>
<dbReference type="GeneID" id="103124225"/>
<comment type="subcellular location">
    <subcellularLocation>
        <location evidence="2">Cytoplasmic vesicle</location>
        <location evidence="2">Secretory vesicle</location>
        <location evidence="2">Acrosome</location>
    </subcellularLocation>
</comment>
<evidence type="ECO:0000256" key="1">
    <source>
        <dbReference type="ARBA" id="ARBA00003615"/>
    </source>
</evidence>
<comment type="similarity">
    <text evidence="8">Belongs to the SPESP1 family.</text>
</comment>
<keyword evidence="4" id="KW-0217">Developmental protein</keyword>
<reference evidence="12" key="1">
    <citation type="submission" date="2025-08" db="UniProtKB">
        <authorList>
            <consortium name="RefSeq"/>
        </authorList>
    </citation>
    <scope>IDENTIFICATION</scope>
</reference>
<gene>
    <name evidence="12" type="primary">SPESP1</name>
</gene>
<evidence type="ECO:0000256" key="2">
    <source>
        <dbReference type="ARBA" id="ARBA00004218"/>
    </source>
</evidence>
<feature type="region of interest" description="Disordered" evidence="9">
    <location>
        <begin position="264"/>
        <end position="297"/>
    </location>
</feature>
<feature type="region of interest" description="Disordered" evidence="9">
    <location>
        <begin position="141"/>
        <end position="170"/>
    </location>
</feature>
<evidence type="ECO:0000256" key="7">
    <source>
        <dbReference type="ARBA" id="ARBA00023329"/>
    </source>
</evidence>
<keyword evidence="5 10" id="KW-0732">Signal</keyword>
<keyword evidence="7" id="KW-0968">Cytoplasmic vesicle</keyword>
<evidence type="ECO:0000256" key="10">
    <source>
        <dbReference type="SAM" id="SignalP"/>
    </source>
</evidence>
<evidence type="ECO:0000256" key="6">
    <source>
        <dbReference type="ARBA" id="ARBA00023180"/>
    </source>
</evidence>
<feature type="chain" id="PRO_5045667784" description="Sperm equatorial segment protein 1" evidence="10">
    <location>
        <begin position="20"/>
        <end position="372"/>
    </location>
</feature>
<evidence type="ECO:0000256" key="9">
    <source>
        <dbReference type="SAM" id="MobiDB-lite"/>
    </source>
</evidence>
<proteinExistence type="inferred from homology"/>
<comment type="function">
    <text evidence="1">Involved in fertilization ability of sperm.</text>
</comment>
<dbReference type="Pfam" id="PF15754">
    <property type="entry name" value="SPESP1"/>
    <property type="match status" value="2"/>
</dbReference>
<feature type="signal peptide" evidence="10">
    <location>
        <begin position="1"/>
        <end position="19"/>
    </location>
</feature>
<evidence type="ECO:0000313" key="12">
    <source>
        <dbReference type="RefSeq" id="XP_060031583.1"/>
    </source>
</evidence>
<name>A0ABM3W4R8_ERIEU</name>
<keyword evidence="6" id="KW-0325">Glycoprotein</keyword>
<sequence>MAPPVLLLVALLLWPPSMAARRRQRPMTPDEEQSLSHYVQALQDAMLSVPTREPEAGRLLSSPGLSASRGASRPKGLLTSDAGSQDGDDSVPLGPADGTTTVLARVLPPHLPSPRPTKAPFWAFKRSNVSVVLRPAEPYVVQEPEPEPEPEPRQPHKGAPTPPTAGPELEDVPQLLDAGKEGAPPGQAEILDKLAVLASRVRRLPLAQMIRPEFRADMRASREHLRRSLALAEAAEHKLRKMYRSHVLPGGRDDDALDELHAEGAGDTDTEGAGDTDTEGAGDTEGARDTEDDGDVQVAPSLDRVVNLLYRARARLPDYLDPGRVPARLRRKARAVVGALRSALCSTHNETHTLIRRLLNNNIRMLNLLDVL</sequence>
<keyword evidence="11" id="KW-1185">Reference proteome</keyword>